<protein>
    <recommendedName>
        <fullName evidence="4">Lipoprotein</fullName>
    </recommendedName>
</protein>
<dbReference type="Proteomes" id="UP000008722">
    <property type="component" value="Chromosome"/>
</dbReference>
<feature type="signal peptide" evidence="1">
    <location>
        <begin position="1"/>
        <end position="19"/>
    </location>
</feature>
<proteinExistence type="predicted"/>
<accession>E4U7K0</accession>
<organism evidence="2 3">
    <name type="scientific">Oceanithermus profundus (strain DSM 14977 / NBRC 100410 / VKM B-2274 / 506)</name>
    <dbReference type="NCBI Taxonomy" id="670487"/>
    <lineage>
        <taxon>Bacteria</taxon>
        <taxon>Thermotogati</taxon>
        <taxon>Deinococcota</taxon>
        <taxon>Deinococci</taxon>
        <taxon>Thermales</taxon>
        <taxon>Thermaceae</taxon>
        <taxon>Oceanithermus</taxon>
    </lineage>
</organism>
<dbReference type="EMBL" id="CP002361">
    <property type="protein sequence ID" value="ADR36449.1"/>
    <property type="molecule type" value="Genomic_DNA"/>
</dbReference>
<keyword evidence="3" id="KW-1185">Reference proteome</keyword>
<name>E4U7K0_OCEP5</name>
<feature type="chain" id="PRO_5003190177" description="Lipoprotein" evidence="1">
    <location>
        <begin position="20"/>
        <end position="195"/>
    </location>
</feature>
<dbReference type="STRING" id="670487.Ocepr_0992"/>
<evidence type="ECO:0000313" key="2">
    <source>
        <dbReference type="EMBL" id="ADR36449.1"/>
    </source>
</evidence>
<dbReference type="eggNOG" id="ENOG5033DKS">
    <property type="taxonomic scope" value="Bacteria"/>
</dbReference>
<reference evidence="2 3" key="2">
    <citation type="journal article" date="2011" name="Stand. Genomic Sci.">
        <title>Complete genome sequence of Oceanithermus profundus type strain (506).</title>
        <authorList>
            <person name="Pati A."/>
            <person name="Zhang X."/>
            <person name="Lapidus A."/>
            <person name="Nolan M."/>
            <person name="Lucas S."/>
            <person name="Del Rio T.G."/>
            <person name="Tice H."/>
            <person name="Cheng J.F."/>
            <person name="Tapia R."/>
            <person name="Han C."/>
            <person name="Goodwin L."/>
            <person name="Pitluck S."/>
            <person name="Liolios K."/>
            <person name="Pagani I."/>
            <person name="Ivanova N."/>
            <person name="Mavromatis K."/>
            <person name="Chen A."/>
            <person name="Palaniappan K."/>
            <person name="Hauser L."/>
            <person name="Jeffries C.D."/>
            <person name="Brambilla E.M."/>
            <person name="Rohl A."/>
            <person name="Mwirichia R."/>
            <person name="Rohde M."/>
            <person name="Tindall B.J."/>
            <person name="Sikorski J."/>
            <person name="Wirth R."/>
            <person name="Goker M."/>
            <person name="Woyke T."/>
            <person name="Detter J.C."/>
            <person name="Bristow J."/>
            <person name="Eisen J.A."/>
            <person name="Markowitz V."/>
            <person name="Hugenholtz P."/>
            <person name="Kyrpides N.C."/>
            <person name="Klenk H.P."/>
            <person name="Land M."/>
        </authorList>
    </citation>
    <scope>NUCLEOTIDE SEQUENCE [LARGE SCALE GENOMIC DNA]</scope>
    <source>
        <strain evidence="3">DSM 14977 / NBRC 100410 / VKM B-2274 / 506</strain>
    </source>
</reference>
<evidence type="ECO:0008006" key="4">
    <source>
        <dbReference type="Google" id="ProtNLM"/>
    </source>
</evidence>
<evidence type="ECO:0000313" key="3">
    <source>
        <dbReference type="Proteomes" id="UP000008722"/>
    </source>
</evidence>
<evidence type="ECO:0000256" key="1">
    <source>
        <dbReference type="SAM" id="SignalP"/>
    </source>
</evidence>
<dbReference type="OrthoDB" id="9824516at2"/>
<sequence length="195" mass="20512" precursor="true">MKRLFLLSLLLLLTLAACSARTLLVADVDVLSFVDAADLEGDLTVPGSVQVFVPDADGDPLTPDGGQLVDQLPVLDALAGFAVRVTVEVENTGGGTLQVAAEFRLAPASDSADIYDGVQDLKLAEAGFQLDPGARRTITLEAELVQGDAGMELITQEGFRVGMKIAATGASSVHYRITGFDLQLKQRPFDLIPSG</sequence>
<reference evidence="3" key="1">
    <citation type="submission" date="2010-11" db="EMBL/GenBank/DDBJ databases">
        <title>The complete sequence of chromosome of Oceanithermus profundus DSM 14977.</title>
        <authorList>
            <consortium name="US DOE Joint Genome Institute (JGI-PGF)"/>
            <person name="Lucas S."/>
            <person name="Copeland A."/>
            <person name="Lapidus A."/>
            <person name="Bruce D."/>
            <person name="Goodwin L."/>
            <person name="Pitluck S."/>
            <person name="Kyrpides N."/>
            <person name="Mavromatis K."/>
            <person name="Pagani I."/>
            <person name="Ivanova N."/>
            <person name="Zhang X."/>
            <person name="Brettin T."/>
            <person name="Detter J.C."/>
            <person name="Tapia R."/>
            <person name="Han C."/>
            <person name="Land M."/>
            <person name="Hauser L."/>
            <person name="Markowitz V."/>
            <person name="Cheng J.-F."/>
            <person name="Hugenholtz P."/>
            <person name="Woyke T."/>
            <person name="Wu D."/>
            <person name="Tindall B."/>
            <person name="Faehnrich R."/>
            <person name="Brambilla E."/>
            <person name="Klenk H.-P."/>
            <person name="Eisen J.A."/>
        </authorList>
    </citation>
    <scope>NUCLEOTIDE SEQUENCE [LARGE SCALE GENOMIC DNA]</scope>
    <source>
        <strain evidence="3">DSM 14977 / NBRC 100410 / VKM B-2274 / 506</strain>
    </source>
</reference>
<dbReference type="HOGENOM" id="CLU_1395093_0_0_0"/>
<dbReference type="PROSITE" id="PS51257">
    <property type="entry name" value="PROKAR_LIPOPROTEIN"/>
    <property type="match status" value="1"/>
</dbReference>
<keyword evidence="1" id="KW-0732">Signal</keyword>
<dbReference type="AlphaFoldDB" id="E4U7K0"/>
<gene>
    <name evidence="2" type="ordered locus">Ocepr_0992</name>
</gene>
<dbReference type="RefSeq" id="WP_013457619.1">
    <property type="nucleotide sequence ID" value="NC_014761.1"/>
</dbReference>
<dbReference type="KEGG" id="opr:Ocepr_0992"/>